<dbReference type="InterPro" id="IPR007751">
    <property type="entry name" value="DUF676_lipase-like"/>
</dbReference>
<dbReference type="InterPro" id="IPR044294">
    <property type="entry name" value="Lipase-like"/>
</dbReference>
<dbReference type="AlphaFoldDB" id="A0A178Z6F1"/>
<dbReference type="Pfam" id="PF05057">
    <property type="entry name" value="DUF676"/>
    <property type="match status" value="1"/>
</dbReference>
<organism evidence="5 6">
    <name type="scientific">Fonsecaea erecta</name>
    <dbReference type="NCBI Taxonomy" id="1367422"/>
    <lineage>
        <taxon>Eukaryota</taxon>
        <taxon>Fungi</taxon>
        <taxon>Dikarya</taxon>
        <taxon>Ascomycota</taxon>
        <taxon>Pezizomycotina</taxon>
        <taxon>Eurotiomycetes</taxon>
        <taxon>Chaetothyriomycetidae</taxon>
        <taxon>Chaetothyriales</taxon>
        <taxon>Herpotrichiellaceae</taxon>
        <taxon>Fonsecaea</taxon>
    </lineage>
</organism>
<evidence type="ECO:0000256" key="1">
    <source>
        <dbReference type="ARBA" id="ARBA00007920"/>
    </source>
</evidence>
<dbReference type="GO" id="GO:0005811">
    <property type="term" value="C:lipid droplet"/>
    <property type="evidence" value="ECO:0007669"/>
    <property type="project" value="TreeGrafter"/>
</dbReference>
<reference evidence="5 6" key="1">
    <citation type="submission" date="2016-04" db="EMBL/GenBank/DDBJ databases">
        <title>Draft genome of Fonsecaea erecta CBS 125763.</title>
        <authorList>
            <person name="Weiss V.A."/>
            <person name="Vicente V.A."/>
            <person name="Raittz R.T."/>
            <person name="Moreno L.F."/>
            <person name="De Souza E.M."/>
            <person name="Pedrosa F.O."/>
            <person name="Steffens M.B."/>
            <person name="Faoro H."/>
            <person name="Tadra-Sfeir M.Z."/>
            <person name="Najafzadeh M.J."/>
            <person name="Felipe M.S."/>
            <person name="Teixeira M."/>
            <person name="Sun J."/>
            <person name="Xi L."/>
            <person name="Gomes R."/>
            <person name="De Azevedo C.M."/>
            <person name="Salgado C.G."/>
            <person name="Da Silva M.B."/>
            <person name="Nascimento M.F."/>
            <person name="Queiroz-Telles F."/>
            <person name="Attili D.S."/>
            <person name="Gorbushina A."/>
        </authorList>
    </citation>
    <scope>NUCLEOTIDE SEQUENCE [LARGE SCALE GENOMIC DNA]</scope>
    <source>
        <strain evidence="5 6">CBS 125763</strain>
    </source>
</reference>
<dbReference type="OrthoDB" id="273452at2759"/>
<dbReference type="EMBL" id="LVYI01000013">
    <property type="protein sequence ID" value="OAP54635.1"/>
    <property type="molecule type" value="Genomic_DNA"/>
</dbReference>
<keyword evidence="2" id="KW-0443">Lipid metabolism</keyword>
<gene>
    <name evidence="5" type="ORF">AYL99_11083</name>
</gene>
<feature type="domain" description="DUF676" evidence="4">
    <location>
        <begin position="39"/>
        <end position="239"/>
    </location>
</feature>
<evidence type="ECO:0000313" key="6">
    <source>
        <dbReference type="Proteomes" id="UP000078343"/>
    </source>
</evidence>
<dbReference type="PANTHER" id="PTHR12482:SF65">
    <property type="entry name" value="ESTERASE, PUTATIVE (AFU_ORTHOLOGUE AFUA_3G12320)-RELATED"/>
    <property type="match status" value="1"/>
</dbReference>
<keyword evidence="3" id="KW-0812">Transmembrane</keyword>
<protein>
    <recommendedName>
        <fullName evidence="4">DUF676 domain-containing protein</fullName>
    </recommendedName>
</protein>
<name>A0A178Z6F1_9EURO</name>
<comment type="caution">
    <text evidence="5">The sequence shown here is derived from an EMBL/GenBank/DDBJ whole genome shotgun (WGS) entry which is preliminary data.</text>
</comment>
<keyword evidence="6" id="KW-1185">Reference proteome</keyword>
<dbReference type="GeneID" id="30015251"/>
<evidence type="ECO:0000259" key="4">
    <source>
        <dbReference type="Pfam" id="PF05057"/>
    </source>
</evidence>
<accession>A0A178Z6F1</accession>
<keyword evidence="3" id="KW-0472">Membrane</keyword>
<dbReference type="Proteomes" id="UP000078343">
    <property type="component" value="Unassembled WGS sequence"/>
</dbReference>
<dbReference type="FunFam" id="3.40.50.1820:FF:000223">
    <property type="entry name" value="Lipase/serine esterase"/>
    <property type="match status" value="1"/>
</dbReference>
<dbReference type="GO" id="GO:0004622">
    <property type="term" value="F:phosphatidylcholine lysophospholipase activity"/>
    <property type="evidence" value="ECO:0007669"/>
    <property type="project" value="TreeGrafter"/>
</dbReference>
<evidence type="ECO:0000256" key="2">
    <source>
        <dbReference type="ARBA" id="ARBA00022963"/>
    </source>
</evidence>
<dbReference type="GO" id="GO:0047372">
    <property type="term" value="F:monoacylglycerol lipase activity"/>
    <property type="evidence" value="ECO:0007669"/>
    <property type="project" value="TreeGrafter"/>
</dbReference>
<dbReference type="Gene3D" id="3.40.50.1820">
    <property type="entry name" value="alpha/beta hydrolase"/>
    <property type="match status" value="1"/>
</dbReference>
<feature type="transmembrane region" description="Helical" evidence="3">
    <location>
        <begin position="301"/>
        <end position="322"/>
    </location>
</feature>
<dbReference type="SUPFAM" id="SSF53474">
    <property type="entry name" value="alpha/beta-Hydrolases"/>
    <property type="match status" value="1"/>
</dbReference>
<dbReference type="GO" id="GO:0016042">
    <property type="term" value="P:lipid catabolic process"/>
    <property type="evidence" value="ECO:0007669"/>
    <property type="project" value="UniProtKB-KW"/>
</dbReference>
<sequence>MSMPSLPLPFDLRSIDGQILFPNWQMAPTLRKSGQSTPQKAQHLVVLVHGLWGNPGHLNYIADALRDRYSEEELVILACRRNLGSLTYDGVNVGGERVAKEIEEAVEELERQGHKITRFSIVGYSLGGLVARYAIGLLYHKGYFEKMTPVNFTTFVSPHLGVRTPLTGFQNHLWNVLGARMLSTSGRQLFTIDKFGDTGRPLLSVLADPDSIFIHALARFQHRTLYTNIINDRSAVYYTTGISKHDPFVDLTKVNLHYVKGYEPVILDPDHPCDLMPQDEVPSFYQRLHMHRHHYLRRAPILLALVVLLPVILVAFVVNSGIQTLRSRRRIMLHEADRHGEGFGLYRIPWMVQDMRVGLEDAFENVNASQEQEYLPDGSEEIADAIVEDPGSSTMAFAKTSSESLLSEKSDIGEPLLSERPFGFPTLALTTAQFAMIKALDDVGFRKFPVYIQKSSHSHAAIIVRAPKPAFEEGKLVVKHWLDNEFHI</sequence>
<dbReference type="RefSeq" id="XP_018688002.1">
    <property type="nucleotide sequence ID" value="XM_018842589.1"/>
</dbReference>
<evidence type="ECO:0000313" key="5">
    <source>
        <dbReference type="EMBL" id="OAP54635.1"/>
    </source>
</evidence>
<dbReference type="PANTHER" id="PTHR12482">
    <property type="entry name" value="LIPASE ROG1-RELATED-RELATED"/>
    <property type="match status" value="1"/>
</dbReference>
<comment type="similarity">
    <text evidence="1">Belongs to the putative lipase ROG1 family.</text>
</comment>
<dbReference type="InterPro" id="IPR029058">
    <property type="entry name" value="AB_hydrolase_fold"/>
</dbReference>
<keyword evidence="3" id="KW-1133">Transmembrane helix</keyword>
<evidence type="ECO:0000256" key="3">
    <source>
        <dbReference type="SAM" id="Phobius"/>
    </source>
</evidence>
<keyword evidence="2" id="KW-0442">Lipid degradation</keyword>
<proteinExistence type="inferred from homology"/>